<comment type="caution">
    <text evidence="24">The sequence shown here is derived from an EMBL/GenBank/DDBJ whole genome shotgun (WGS) entry which is preliminary data.</text>
</comment>
<evidence type="ECO:0000256" key="13">
    <source>
        <dbReference type="ARBA" id="ARBA00022777"/>
    </source>
</evidence>
<keyword evidence="10 22" id="KW-0732">Signal</keyword>
<keyword evidence="16 21" id="KW-0472">Membrane</keyword>
<feature type="transmembrane region" description="Helical" evidence="21">
    <location>
        <begin position="631"/>
        <end position="654"/>
    </location>
</feature>
<dbReference type="Pfam" id="PF00069">
    <property type="entry name" value="Pkinase"/>
    <property type="match status" value="1"/>
</dbReference>
<dbReference type="Pfam" id="PF23598">
    <property type="entry name" value="LRR_14"/>
    <property type="match status" value="1"/>
</dbReference>
<evidence type="ECO:0000313" key="25">
    <source>
        <dbReference type="Proteomes" id="UP000516437"/>
    </source>
</evidence>
<feature type="signal peptide" evidence="22">
    <location>
        <begin position="1"/>
        <end position="28"/>
    </location>
</feature>
<evidence type="ECO:0000256" key="6">
    <source>
        <dbReference type="ARBA" id="ARBA00022553"/>
    </source>
</evidence>
<comment type="catalytic activity">
    <reaction evidence="19">
        <text>L-seryl-[protein] + ATP = O-phospho-L-seryl-[protein] + ADP + H(+)</text>
        <dbReference type="Rhea" id="RHEA:17989"/>
        <dbReference type="Rhea" id="RHEA-COMP:9863"/>
        <dbReference type="Rhea" id="RHEA-COMP:11604"/>
        <dbReference type="ChEBI" id="CHEBI:15378"/>
        <dbReference type="ChEBI" id="CHEBI:29999"/>
        <dbReference type="ChEBI" id="CHEBI:30616"/>
        <dbReference type="ChEBI" id="CHEBI:83421"/>
        <dbReference type="ChEBI" id="CHEBI:456216"/>
        <dbReference type="EC" id="2.7.11.1"/>
    </reaction>
</comment>
<dbReference type="InterPro" id="IPR050647">
    <property type="entry name" value="Plant_LRR-RLKs"/>
</dbReference>
<evidence type="ECO:0000256" key="20">
    <source>
        <dbReference type="PROSITE-ProRule" id="PRU10141"/>
    </source>
</evidence>
<evidence type="ECO:0000256" key="18">
    <source>
        <dbReference type="ARBA" id="ARBA00047899"/>
    </source>
</evidence>
<dbReference type="InterPro" id="IPR013210">
    <property type="entry name" value="LRR_N_plant-typ"/>
</dbReference>
<dbReference type="EMBL" id="RXIC02000019">
    <property type="protein sequence ID" value="KAB1225689.1"/>
    <property type="molecule type" value="Genomic_DNA"/>
</dbReference>
<dbReference type="GO" id="GO:0033612">
    <property type="term" value="F:receptor serine/threonine kinase binding"/>
    <property type="evidence" value="ECO:0007669"/>
    <property type="project" value="TreeGrafter"/>
</dbReference>
<dbReference type="SUPFAM" id="SSF52047">
    <property type="entry name" value="RNI-like"/>
    <property type="match status" value="1"/>
</dbReference>
<keyword evidence="12 20" id="KW-0547">Nucleotide-binding</keyword>
<dbReference type="PROSITE" id="PS00108">
    <property type="entry name" value="PROTEIN_KINASE_ST"/>
    <property type="match status" value="1"/>
</dbReference>
<evidence type="ECO:0000259" key="23">
    <source>
        <dbReference type="PROSITE" id="PS50011"/>
    </source>
</evidence>
<dbReference type="InterPro" id="IPR000719">
    <property type="entry name" value="Prot_kinase_dom"/>
</dbReference>
<evidence type="ECO:0000313" key="24">
    <source>
        <dbReference type="EMBL" id="KAB1225689.1"/>
    </source>
</evidence>
<dbReference type="PANTHER" id="PTHR48056">
    <property type="entry name" value="LRR RECEPTOR-LIKE SERINE/THREONINE-PROTEIN KINASE-RELATED"/>
    <property type="match status" value="1"/>
</dbReference>
<evidence type="ECO:0000256" key="12">
    <source>
        <dbReference type="ARBA" id="ARBA00022741"/>
    </source>
</evidence>
<dbReference type="GO" id="GO:0051707">
    <property type="term" value="P:response to other organism"/>
    <property type="evidence" value="ECO:0007669"/>
    <property type="project" value="UniProtKB-ARBA"/>
</dbReference>
<dbReference type="InterPro" id="IPR017441">
    <property type="entry name" value="Protein_kinase_ATP_BS"/>
</dbReference>
<dbReference type="SMART" id="SM00369">
    <property type="entry name" value="LRR_TYP"/>
    <property type="match status" value="7"/>
</dbReference>
<evidence type="ECO:0000256" key="9">
    <source>
        <dbReference type="ARBA" id="ARBA00022692"/>
    </source>
</evidence>
<dbReference type="GO" id="GO:0009791">
    <property type="term" value="P:post-embryonic development"/>
    <property type="evidence" value="ECO:0007669"/>
    <property type="project" value="UniProtKB-ARBA"/>
</dbReference>
<dbReference type="GO" id="GO:0005524">
    <property type="term" value="F:ATP binding"/>
    <property type="evidence" value="ECO:0007669"/>
    <property type="project" value="UniProtKB-UniRule"/>
</dbReference>
<dbReference type="EC" id="2.7.11.1" evidence="3"/>
<reference evidence="24 25" key="1">
    <citation type="journal article" date="2019" name="Plant Biotechnol. J.">
        <title>The red bayberry genome and genetic basis of sex determination.</title>
        <authorList>
            <person name="Jia H.M."/>
            <person name="Jia H.J."/>
            <person name="Cai Q.L."/>
            <person name="Wang Y."/>
            <person name="Zhao H.B."/>
            <person name="Yang W.F."/>
            <person name="Wang G.Y."/>
            <person name="Li Y.H."/>
            <person name="Zhan D.L."/>
            <person name="Shen Y.T."/>
            <person name="Niu Q.F."/>
            <person name="Chang L."/>
            <person name="Qiu J."/>
            <person name="Zhao L."/>
            <person name="Xie H.B."/>
            <person name="Fu W.Y."/>
            <person name="Jin J."/>
            <person name="Li X.W."/>
            <person name="Jiao Y."/>
            <person name="Zhou C.C."/>
            <person name="Tu T."/>
            <person name="Chai C.Y."/>
            <person name="Gao J.L."/>
            <person name="Fan L.J."/>
            <person name="van de Weg E."/>
            <person name="Wang J.Y."/>
            <person name="Gao Z.S."/>
        </authorList>
    </citation>
    <scope>NUCLEOTIDE SEQUENCE [LARGE SCALE GENOMIC DNA]</scope>
    <source>
        <tissue evidence="24">Leaves</tissue>
    </source>
</reference>
<dbReference type="Pfam" id="PF08263">
    <property type="entry name" value="LRRNT_2"/>
    <property type="match status" value="1"/>
</dbReference>
<keyword evidence="17" id="KW-0325">Glycoprotein</keyword>
<dbReference type="Pfam" id="PF13855">
    <property type="entry name" value="LRR_8"/>
    <property type="match status" value="2"/>
</dbReference>
<organism evidence="24 25">
    <name type="scientific">Morella rubra</name>
    <name type="common">Chinese bayberry</name>
    <dbReference type="NCBI Taxonomy" id="262757"/>
    <lineage>
        <taxon>Eukaryota</taxon>
        <taxon>Viridiplantae</taxon>
        <taxon>Streptophyta</taxon>
        <taxon>Embryophyta</taxon>
        <taxon>Tracheophyta</taxon>
        <taxon>Spermatophyta</taxon>
        <taxon>Magnoliopsida</taxon>
        <taxon>eudicotyledons</taxon>
        <taxon>Gunneridae</taxon>
        <taxon>Pentapetalae</taxon>
        <taxon>rosids</taxon>
        <taxon>fabids</taxon>
        <taxon>Fagales</taxon>
        <taxon>Myricaceae</taxon>
        <taxon>Morella</taxon>
    </lineage>
</organism>
<dbReference type="AlphaFoldDB" id="A0A6A1WK56"/>
<evidence type="ECO:0000256" key="7">
    <source>
        <dbReference type="ARBA" id="ARBA00022614"/>
    </source>
</evidence>
<dbReference type="PROSITE" id="PS50011">
    <property type="entry name" value="PROTEIN_KINASE_DOM"/>
    <property type="match status" value="1"/>
</dbReference>
<dbReference type="Proteomes" id="UP000516437">
    <property type="component" value="Chromosome 1"/>
</dbReference>
<dbReference type="InterPro" id="IPR008271">
    <property type="entry name" value="Ser/Thr_kinase_AS"/>
</dbReference>
<keyword evidence="13 24" id="KW-0418">Kinase</keyword>
<comment type="catalytic activity">
    <reaction evidence="18">
        <text>L-threonyl-[protein] + ATP = O-phospho-L-threonyl-[protein] + ADP + H(+)</text>
        <dbReference type="Rhea" id="RHEA:46608"/>
        <dbReference type="Rhea" id="RHEA-COMP:11060"/>
        <dbReference type="Rhea" id="RHEA-COMP:11605"/>
        <dbReference type="ChEBI" id="CHEBI:15378"/>
        <dbReference type="ChEBI" id="CHEBI:30013"/>
        <dbReference type="ChEBI" id="CHEBI:30616"/>
        <dbReference type="ChEBI" id="CHEBI:61977"/>
        <dbReference type="ChEBI" id="CHEBI:456216"/>
        <dbReference type="EC" id="2.7.11.1"/>
    </reaction>
</comment>
<evidence type="ECO:0000256" key="17">
    <source>
        <dbReference type="ARBA" id="ARBA00023180"/>
    </source>
</evidence>
<gene>
    <name evidence="24" type="ORF">CJ030_MR1G006189</name>
</gene>
<dbReference type="SUPFAM" id="SSF52058">
    <property type="entry name" value="L domain-like"/>
    <property type="match status" value="1"/>
</dbReference>
<dbReference type="FunFam" id="3.80.10.10:FF:000453">
    <property type="entry name" value="Leucine-rich receptor-like protein kinase family protein"/>
    <property type="match status" value="1"/>
</dbReference>
<keyword evidence="6" id="KW-0597">Phosphoprotein</keyword>
<dbReference type="Pfam" id="PF00560">
    <property type="entry name" value="LRR_1"/>
    <property type="match status" value="2"/>
</dbReference>
<proteinExistence type="inferred from homology"/>
<evidence type="ECO:0000256" key="2">
    <source>
        <dbReference type="ARBA" id="ARBA00008684"/>
    </source>
</evidence>
<dbReference type="GO" id="GO:0006952">
    <property type="term" value="P:defense response"/>
    <property type="evidence" value="ECO:0007669"/>
    <property type="project" value="UniProtKB-ARBA"/>
</dbReference>
<evidence type="ECO:0000256" key="5">
    <source>
        <dbReference type="ARBA" id="ARBA00022527"/>
    </source>
</evidence>
<evidence type="ECO:0000256" key="10">
    <source>
        <dbReference type="ARBA" id="ARBA00022729"/>
    </source>
</evidence>
<evidence type="ECO:0000256" key="19">
    <source>
        <dbReference type="ARBA" id="ARBA00048679"/>
    </source>
</evidence>
<dbReference type="GO" id="GO:0004674">
    <property type="term" value="F:protein serine/threonine kinase activity"/>
    <property type="evidence" value="ECO:0007669"/>
    <property type="project" value="UniProtKB-KW"/>
</dbReference>
<keyword evidence="24" id="KW-0675">Receptor</keyword>
<keyword evidence="4" id="KW-1003">Cell membrane</keyword>
<dbReference type="FunFam" id="3.80.10.10:FF:000077">
    <property type="entry name" value="LRR receptor-like serine/threonine-protein kinase ERL1"/>
    <property type="match status" value="1"/>
</dbReference>
<dbReference type="GO" id="GO:0005886">
    <property type="term" value="C:plasma membrane"/>
    <property type="evidence" value="ECO:0007669"/>
    <property type="project" value="UniProtKB-SubCell"/>
</dbReference>
<evidence type="ECO:0000256" key="14">
    <source>
        <dbReference type="ARBA" id="ARBA00022840"/>
    </source>
</evidence>
<comment type="similarity">
    <text evidence="2">Belongs to the protein kinase superfamily. Ser/Thr protein kinase family.</text>
</comment>
<sequence>MTHLRSKTCTVFLILLFLFLHCVSLVVSLGGDYEILIRVKNGQLDDPNGSLNHWVSNGDSNPCNWTGVNCDPQKFAVSSIDLSVLGISGGFPFDFCRIQTLQNLSLSGNYFNGSLQSQHLSLCSHLRLLNLSSNLFVGQLPEFSQEFTELEVLDLSNNKFTGDIPASFGQFPSLRVLALTANLLSGSIPSFLGNLSELTRFELGCNPFKPSPLLPEIGNLKKLENLWLAGSNLNGHIPNSIGKLVSLKNLDLSNNSLSGEIPGSIGGLKSVEEIKLYENQLSGGLPESIANLTSLLRLDVSENSLTGKLSEKIAAMPLICLSLTDNFFEGEIPEVLASNPNLQQLKLFNNSFSGKLPENLGKFSDLEDFDVSTNNFTDGLPKFLCYRKKLQHLIAFNNRLSGSLPESYGECDSLSYVMIENNELSGAVPSGFWSLPLLEFLEMHNNRLEGSLPRSISLARHLNKILISGNDFNGEIPSEICQLNGLLVIDFSKNRFSGELPTCVTGLNNLQKLRMQDNMLSGEIPSSVGSWTDLTELNLARNRFSGKIPSELGNLPMLKYLDLSGNLLSGGIPVALTKLKLNEFNLSDNKLYGKVPPGFSKDWYLSSILGNKELCSSNLNPLPPCSKPKLASLYIVVILAVCAVLLLGSLVWIFKTKCHAFGGKSKRPWEIISFQRIAFNEVDIIPQLKEENVIGAGGSGRVYRVTLKKGQIVAVKRLWGDTINLDSEAVFRSEVETLGRIRHSNILKLLLSCSGEDRRMLVYEYMANGSFGDMLHGEKGGGLLDWPRRLAIALGAAQGLAYLHHDCVPAIVHRDVKSNNILLDEEWKPRVADFGLAKTLHLEVGEGAGSMSRVAGSYGYIAPAEITRNKQ</sequence>
<evidence type="ECO:0000256" key="11">
    <source>
        <dbReference type="ARBA" id="ARBA00022737"/>
    </source>
</evidence>
<dbReference type="InterPro" id="IPR032675">
    <property type="entry name" value="LRR_dom_sf"/>
</dbReference>
<feature type="domain" description="Protein kinase" evidence="23">
    <location>
        <begin position="688"/>
        <end position="871"/>
    </location>
</feature>
<dbReference type="Gene3D" id="3.80.10.10">
    <property type="entry name" value="Ribonuclease Inhibitor"/>
    <property type="match status" value="4"/>
</dbReference>
<dbReference type="InterPro" id="IPR001611">
    <property type="entry name" value="Leu-rich_rpt"/>
</dbReference>
<evidence type="ECO:0000256" key="8">
    <source>
        <dbReference type="ARBA" id="ARBA00022679"/>
    </source>
</evidence>
<dbReference type="PANTHER" id="PTHR48056:SF35">
    <property type="entry name" value="LRR RECEPTOR-LIKE SERINE_THREONINE-PROTEIN KINASE HSL2"/>
    <property type="match status" value="1"/>
</dbReference>
<dbReference type="SUPFAM" id="SSF56112">
    <property type="entry name" value="Protein kinase-like (PK-like)"/>
    <property type="match status" value="1"/>
</dbReference>
<dbReference type="FunFam" id="3.80.10.10:FF:000215">
    <property type="entry name" value="Receptor-like protein kinase HSL1"/>
    <property type="match status" value="1"/>
</dbReference>
<evidence type="ECO:0000256" key="3">
    <source>
        <dbReference type="ARBA" id="ARBA00012513"/>
    </source>
</evidence>
<feature type="chain" id="PRO_5025436258" description="non-specific serine/threonine protein kinase" evidence="22">
    <location>
        <begin position="29"/>
        <end position="871"/>
    </location>
</feature>
<keyword evidence="25" id="KW-1185">Reference proteome</keyword>
<evidence type="ECO:0000256" key="22">
    <source>
        <dbReference type="SAM" id="SignalP"/>
    </source>
</evidence>
<keyword evidence="14 20" id="KW-0067">ATP-binding</keyword>
<keyword evidence="15 21" id="KW-1133">Transmembrane helix</keyword>
<dbReference type="InterPro" id="IPR003591">
    <property type="entry name" value="Leu-rich_rpt_typical-subtyp"/>
</dbReference>
<dbReference type="InterPro" id="IPR011009">
    <property type="entry name" value="Kinase-like_dom_sf"/>
</dbReference>
<evidence type="ECO:0000256" key="4">
    <source>
        <dbReference type="ARBA" id="ARBA00022475"/>
    </source>
</evidence>
<keyword evidence="5" id="KW-0723">Serine/threonine-protein kinase</keyword>
<dbReference type="SMART" id="SM00220">
    <property type="entry name" value="S_TKc"/>
    <property type="match status" value="1"/>
</dbReference>
<accession>A0A6A1WK56</accession>
<keyword evidence="11" id="KW-0677">Repeat</keyword>
<keyword evidence="7" id="KW-0433">Leucine-rich repeat</keyword>
<comment type="subcellular location">
    <subcellularLocation>
        <location evidence="1">Cell membrane</location>
        <topology evidence="1">Single-pass type I membrane protein</topology>
    </subcellularLocation>
</comment>
<dbReference type="InterPro" id="IPR055414">
    <property type="entry name" value="LRR_R13L4/SHOC2-like"/>
</dbReference>
<dbReference type="PROSITE" id="PS00107">
    <property type="entry name" value="PROTEIN_KINASE_ATP"/>
    <property type="match status" value="1"/>
</dbReference>
<feature type="binding site" evidence="20">
    <location>
        <position position="716"/>
    </location>
    <ligand>
        <name>ATP</name>
        <dbReference type="ChEBI" id="CHEBI:30616"/>
    </ligand>
</feature>
<keyword evidence="9 21" id="KW-0812">Transmembrane</keyword>
<name>A0A6A1WK56_9ROSI</name>
<keyword evidence="8" id="KW-0808">Transferase</keyword>
<dbReference type="OrthoDB" id="2021138at2759"/>
<evidence type="ECO:0000256" key="21">
    <source>
        <dbReference type="SAM" id="Phobius"/>
    </source>
</evidence>
<evidence type="ECO:0000256" key="15">
    <source>
        <dbReference type="ARBA" id="ARBA00022989"/>
    </source>
</evidence>
<protein>
    <recommendedName>
        <fullName evidence="3">non-specific serine/threonine protein kinase</fullName>
        <ecNumber evidence="3">2.7.11.1</ecNumber>
    </recommendedName>
</protein>
<evidence type="ECO:0000256" key="16">
    <source>
        <dbReference type="ARBA" id="ARBA00023136"/>
    </source>
</evidence>
<dbReference type="Gene3D" id="1.10.510.10">
    <property type="entry name" value="Transferase(Phosphotransferase) domain 1"/>
    <property type="match status" value="1"/>
</dbReference>
<evidence type="ECO:0000256" key="1">
    <source>
        <dbReference type="ARBA" id="ARBA00004251"/>
    </source>
</evidence>
<dbReference type="FunFam" id="1.10.510.10:FF:001023">
    <property type="entry name" value="Os07g0541700 protein"/>
    <property type="match status" value="1"/>
</dbReference>
<dbReference type="PRINTS" id="PR00019">
    <property type="entry name" value="LEURICHRPT"/>
</dbReference>